<evidence type="ECO:0000313" key="3">
    <source>
        <dbReference type="Proteomes" id="UP000265520"/>
    </source>
</evidence>
<evidence type="ECO:0000256" key="1">
    <source>
        <dbReference type="PROSITE-ProRule" id="PRU10141"/>
    </source>
</evidence>
<dbReference type="InterPro" id="IPR017441">
    <property type="entry name" value="Protein_kinase_ATP_BS"/>
</dbReference>
<dbReference type="GO" id="GO:0005524">
    <property type="term" value="F:ATP binding"/>
    <property type="evidence" value="ECO:0007669"/>
    <property type="project" value="UniProtKB-UniRule"/>
</dbReference>
<dbReference type="Proteomes" id="UP000265520">
    <property type="component" value="Unassembled WGS sequence"/>
</dbReference>
<dbReference type="InterPro" id="IPR011009">
    <property type="entry name" value="Kinase-like_dom_sf"/>
</dbReference>
<evidence type="ECO:0000313" key="2">
    <source>
        <dbReference type="EMBL" id="MCI24902.1"/>
    </source>
</evidence>
<feature type="binding site" evidence="1">
    <location>
        <position position="38"/>
    </location>
    <ligand>
        <name>ATP</name>
        <dbReference type="ChEBI" id="CHEBI:30616"/>
    </ligand>
</feature>
<dbReference type="SUPFAM" id="SSF56112">
    <property type="entry name" value="Protein kinase-like (PK-like)"/>
    <property type="match status" value="1"/>
</dbReference>
<feature type="non-terminal residue" evidence="2">
    <location>
        <position position="1"/>
    </location>
</feature>
<dbReference type="AlphaFoldDB" id="A0A392QM24"/>
<proteinExistence type="predicted"/>
<keyword evidence="1" id="KW-0547">Nucleotide-binding</keyword>
<reference evidence="2 3" key="1">
    <citation type="journal article" date="2018" name="Front. Plant Sci.">
        <title>Red Clover (Trifolium pratense) and Zigzag Clover (T. medium) - A Picture of Genomic Similarities and Differences.</title>
        <authorList>
            <person name="Dluhosova J."/>
            <person name="Istvanek J."/>
            <person name="Nedelnik J."/>
            <person name="Repkova J."/>
        </authorList>
    </citation>
    <scope>NUCLEOTIDE SEQUENCE [LARGE SCALE GENOMIC DNA]</scope>
    <source>
        <strain evidence="3">cv. 10/8</strain>
        <tissue evidence="2">Leaf</tissue>
    </source>
</reference>
<keyword evidence="1" id="KW-0067">ATP-binding</keyword>
<dbReference type="Gene3D" id="3.30.200.20">
    <property type="entry name" value="Phosphorylase Kinase, domain 1"/>
    <property type="match status" value="1"/>
</dbReference>
<sequence length="65" mass="7383">IIKNVDLEELMELGSGTYGTVYHGKWRGTDVAIKRIKKSCFGGRSSEQERLVSLQCNFLLNTMLF</sequence>
<protein>
    <submittedName>
        <fullName evidence="2">Serine/threonine-protein kinase EDR1-like</fullName>
    </submittedName>
</protein>
<keyword evidence="3" id="KW-1185">Reference proteome</keyword>
<organism evidence="2 3">
    <name type="scientific">Trifolium medium</name>
    <dbReference type="NCBI Taxonomy" id="97028"/>
    <lineage>
        <taxon>Eukaryota</taxon>
        <taxon>Viridiplantae</taxon>
        <taxon>Streptophyta</taxon>
        <taxon>Embryophyta</taxon>
        <taxon>Tracheophyta</taxon>
        <taxon>Spermatophyta</taxon>
        <taxon>Magnoliopsida</taxon>
        <taxon>eudicotyledons</taxon>
        <taxon>Gunneridae</taxon>
        <taxon>Pentapetalae</taxon>
        <taxon>rosids</taxon>
        <taxon>fabids</taxon>
        <taxon>Fabales</taxon>
        <taxon>Fabaceae</taxon>
        <taxon>Papilionoideae</taxon>
        <taxon>50 kb inversion clade</taxon>
        <taxon>NPAAA clade</taxon>
        <taxon>Hologalegina</taxon>
        <taxon>IRL clade</taxon>
        <taxon>Trifolieae</taxon>
        <taxon>Trifolium</taxon>
    </lineage>
</organism>
<keyword evidence="2" id="KW-0808">Transferase</keyword>
<dbReference type="GO" id="GO:0016301">
    <property type="term" value="F:kinase activity"/>
    <property type="evidence" value="ECO:0007669"/>
    <property type="project" value="UniProtKB-KW"/>
</dbReference>
<comment type="caution">
    <text evidence="2">The sequence shown here is derived from an EMBL/GenBank/DDBJ whole genome shotgun (WGS) entry which is preliminary data.</text>
</comment>
<dbReference type="EMBL" id="LXQA010144214">
    <property type="protein sequence ID" value="MCI24902.1"/>
    <property type="molecule type" value="Genomic_DNA"/>
</dbReference>
<accession>A0A392QM24</accession>
<keyword evidence="2" id="KW-0418">Kinase</keyword>
<name>A0A392QM24_9FABA</name>
<dbReference type="PROSITE" id="PS00107">
    <property type="entry name" value="PROTEIN_KINASE_ATP"/>
    <property type="match status" value="1"/>
</dbReference>